<protein>
    <submittedName>
        <fullName evidence="1">Uncharacterized protein</fullName>
    </submittedName>
</protein>
<sequence length="182" mass="21515">MVMSIIVIVRLLKGYSLHRPDIDNHYRLTVNGYLYFNWHISLTFFKMFEVSEVVISCECDKYSIRNPNWLTIFNNKTKHANSQIYLNYFLFYPNGDHICFNRHNLVTTHCQHSIIKSILVEENCLIGKMLYILVLEIQNNVTMSVILMQLVMICNRPVLKKLKSLGTTVQTRTGYYIKYYTN</sequence>
<evidence type="ECO:0000313" key="2">
    <source>
        <dbReference type="Proteomes" id="UP000475862"/>
    </source>
</evidence>
<name>A0A6G0T1Y4_APHGL</name>
<keyword evidence="2" id="KW-1185">Reference proteome</keyword>
<accession>A0A6G0T1Y4</accession>
<proteinExistence type="predicted"/>
<reference evidence="1 2" key="1">
    <citation type="submission" date="2019-08" db="EMBL/GenBank/DDBJ databases">
        <title>The genome of the soybean aphid Biotype 1, its phylome, world population structure and adaptation to the North American continent.</title>
        <authorList>
            <person name="Giordano R."/>
            <person name="Donthu R.K."/>
            <person name="Hernandez A.G."/>
            <person name="Wright C.L."/>
            <person name="Zimin A.V."/>
        </authorList>
    </citation>
    <scope>NUCLEOTIDE SEQUENCE [LARGE SCALE GENOMIC DNA]</scope>
    <source>
        <tissue evidence="1">Whole aphids</tissue>
    </source>
</reference>
<dbReference type="Proteomes" id="UP000475862">
    <property type="component" value="Unassembled WGS sequence"/>
</dbReference>
<dbReference type="AlphaFoldDB" id="A0A6G0T1Y4"/>
<organism evidence="1 2">
    <name type="scientific">Aphis glycines</name>
    <name type="common">Soybean aphid</name>
    <dbReference type="NCBI Taxonomy" id="307491"/>
    <lineage>
        <taxon>Eukaryota</taxon>
        <taxon>Metazoa</taxon>
        <taxon>Ecdysozoa</taxon>
        <taxon>Arthropoda</taxon>
        <taxon>Hexapoda</taxon>
        <taxon>Insecta</taxon>
        <taxon>Pterygota</taxon>
        <taxon>Neoptera</taxon>
        <taxon>Paraneoptera</taxon>
        <taxon>Hemiptera</taxon>
        <taxon>Sternorrhyncha</taxon>
        <taxon>Aphidomorpha</taxon>
        <taxon>Aphidoidea</taxon>
        <taxon>Aphididae</taxon>
        <taxon>Aphidini</taxon>
        <taxon>Aphis</taxon>
        <taxon>Aphis</taxon>
    </lineage>
</organism>
<comment type="caution">
    <text evidence="1">The sequence shown here is derived from an EMBL/GenBank/DDBJ whole genome shotgun (WGS) entry which is preliminary data.</text>
</comment>
<gene>
    <name evidence="1" type="ORF">AGLY_015578</name>
</gene>
<evidence type="ECO:0000313" key="1">
    <source>
        <dbReference type="EMBL" id="KAE9523931.1"/>
    </source>
</evidence>
<dbReference type="EMBL" id="VYZN01000074">
    <property type="protein sequence ID" value="KAE9523931.1"/>
    <property type="molecule type" value="Genomic_DNA"/>
</dbReference>